<dbReference type="Gene3D" id="3.30.930.10">
    <property type="entry name" value="Bira Bifunctional Protein, Domain 2"/>
    <property type="match status" value="1"/>
</dbReference>
<dbReference type="STRING" id="673.AL542_17945"/>
<dbReference type="Proteomes" id="UP000254512">
    <property type="component" value="Unassembled WGS sequence"/>
</dbReference>
<gene>
    <name evidence="8 10" type="primary">asnS</name>
    <name evidence="10" type="ORF">NCTC11645_01612</name>
</gene>
<dbReference type="InterPro" id="IPR006195">
    <property type="entry name" value="aa-tRNA-synth_II"/>
</dbReference>
<evidence type="ECO:0000256" key="7">
    <source>
        <dbReference type="ARBA" id="ARBA00023146"/>
    </source>
</evidence>
<dbReference type="Gene3D" id="2.40.50.140">
    <property type="entry name" value="Nucleic acid-binding proteins"/>
    <property type="match status" value="1"/>
</dbReference>
<keyword evidence="7 8" id="KW-0030">Aminoacyl-tRNA synthetase</keyword>
<comment type="similarity">
    <text evidence="1 8">Belongs to the class-II aminoacyl-tRNA synthetase family.</text>
</comment>
<dbReference type="GO" id="GO:0005524">
    <property type="term" value="F:ATP binding"/>
    <property type="evidence" value="ECO:0007669"/>
    <property type="project" value="UniProtKB-UniRule"/>
</dbReference>
<name>A0A377HLW2_GRIHO</name>
<dbReference type="GO" id="GO:0006421">
    <property type="term" value="P:asparaginyl-tRNA aminoacylation"/>
    <property type="evidence" value="ECO:0007669"/>
    <property type="project" value="UniProtKB-UniRule"/>
</dbReference>
<evidence type="ECO:0000256" key="5">
    <source>
        <dbReference type="ARBA" id="ARBA00022840"/>
    </source>
</evidence>
<evidence type="ECO:0000256" key="3">
    <source>
        <dbReference type="ARBA" id="ARBA00022598"/>
    </source>
</evidence>
<dbReference type="PANTHER" id="PTHR22594">
    <property type="entry name" value="ASPARTYL/LYSYL-TRNA SYNTHETASE"/>
    <property type="match status" value="1"/>
</dbReference>
<dbReference type="InterPro" id="IPR004522">
    <property type="entry name" value="Asn-tRNA-ligase"/>
</dbReference>
<dbReference type="InterPro" id="IPR045864">
    <property type="entry name" value="aa-tRNA-synth_II/BPL/LPL"/>
</dbReference>
<dbReference type="AlphaFoldDB" id="A0A377HLW2"/>
<evidence type="ECO:0000256" key="1">
    <source>
        <dbReference type="ARBA" id="ARBA00008226"/>
    </source>
</evidence>
<dbReference type="InterPro" id="IPR002312">
    <property type="entry name" value="Asp/Asn-tRNA-synth_IIb"/>
</dbReference>
<dbReference type="GO" id="GO:0003676">
    <property type="term" value="F:nucleic acid binding"/>
    <property type="evidence" value="ECO:0007669"/>
    <property type="project" value="InterPro"/>
</dbReference>
<keyword evidence="5 8" id="KW-0067">ATP-binding</keyword>
<dbReference type="SUPFAM" id="SSF55681">
    <property type="entry name" value="Class II aaRS and biotin synthetases"/>
    <property type="match status" value="1"/>
</dbReference>
<keyword evidence="6 8" id="KW-0648">Protein biosynthesis</keyword>
<dbReference type="PANTHER" id="PTHR22594:SF34">
    <property type="entry name" value="ASPARAGINE--TRNA LIGASE, MITOCHONDRIAL-RELATED"/>
    <property type="match status" value="1"/>
</dbReference>
<reference evidence="10 11" key="1">
    <citation type="submission" date="2018-06" db="EMBL/GenBank/DDBJ databases">
        <authorList>
            <consortium name="Pathogen Informatics"/>
            <person name="Doyle S."/>
        </authorList>
    </citation>
    <scope>NUCLEOTIDE SEQUENCE [LARGE SCALE GENOMIC DNA]</scope>
    <source>
        <strain evidence="10 11">NCTC11645</strain>
    </source>
</reference>
<keyword evidence="2 8" id="KW-0963">Cytoplasm</keyword>
<dbReference type="NCBIfam" id="NF003037">
    <property type="entry name" value="PRK03932.1"/>
    <property type="match status" value="1"/>
</dbReference>
<dbReference type="Pfam" id="PF01336">
    <property type="entry name" value="tRNA_anti-codon"/>
    <property type="match status" value="1"/>
</dbReference>
<evidence type="ECO:0000256" key="2">
    <source>
        <dbReference type="ARBA" id="ARBA00022490"/>
    </source>
</evidence>
<dbReference type="FunFam" id="3.30.930.10:FF:000016">
    <property type="entry name" value="Asparagine--tRNA ligase"/>
    <property type="match status" value="1"/>
</dbReference>
<dbReference type="InterPro" id="IPR004364">
    <property type="entry name" value="Aa-tRNA-synt_II"/>
</dbReference>
<dbReference type="HAMAP" id="MF_00534">
    <property type="entry name" value="Asn_tRNA_synth"/>
    <property type="match status" value="1"/>
</dbReference>
<dbReference type="InterPro" id="IPR004365">
    <property type="entry name" value="NA-bd_OB_tRNA"/>
</dbReference>
<dbReference type="GO" id="GO:0004816">
    <property type="term" value="F:asparagine-tRNA ligase activity"/>
    <property type="evidence" value="ECO:0007669"/>
    <property type="project" value="UniProtKB-UniRule"/>
</dbReference>
<evidence type="ECO:0000313" key="11">
    <source>
        <dbReference type="Proteomes" id="UP000254512"/>
    </source>
</evidence>
<organism evidence="10 11">
    <name type="scientific">Grimontia hollisae</name>
    <name type="common">Vibrio hollisae</name>
    <dbReference type="NCBI Taxonomy" id="673"/>
    <lineage>
        <taxon>Bacteria</taxon>
        <taxon>Pseudomonadati</taxon>
        <taxon>Pseudomonadota</taxon>
        <taxon>Gammaproteobacteria</taxon>
        <taxon>Vibrionales</taxon>
        <taxon>Vibrionaceae</taxon>
        <taxon>Grimontia</taxon>
    </lineage>
</organism>
<feature type="domain" description="Aminoacyl-transfer RNA synthetases class-II family profile" evidence="9">
    <location>
        <begin position="142"/>
        <end position="459"/>
    </location>
</feature>
<keyword evidence="3 8" id="KW-0436">Ligase</keyword>
<dbReference type="NCBIfam" id="TIGR00457">
    <property type="entry name" value="asnS"/>
    <property type="match status" value="1"/>
</dbReference>
<dbReference type="Pfam" id="PF00152">
    <property type="entry name" value="tRNA-synt_2"/>
    <property type="match status" value="1"/>
</dbReference>
<dbReference type="CDD" id="cd00776">
    <property type="entry name" value="AsxRS_core"/>
    <property type="match status" value="1"/>
</dbReference>
<evidence type="ECO:0000256" key="4">
    <source>
        <dbReference type="ARBA" id="ARBA00022741"/>
    </source>
</evidence>
<proteinExistence type="inferred from homology"/>
<dbReference type="InterPro" id="IPR012340">
    <property type="entry name" value="NA-bd_OB-fold"/>
</dbReference>
<dbReference type="PROSITE" id="PS50862">
    <property type="entry name" value="AA_TRNA_LIGASE_II"/>
    <property type="match status" value="1"/>
</dbReference>
<evidence type="ECO:0000256" key="8">
    <source>
        <dbReference type="HAMAP-Rule" id="MF_00534"/>
    </source>
</evidence>
<dbReference type="CDD" id="cd04318">
    <property type="entry name" value="EcAsnRS_like_N"/>
    <property type="match status" value="1"/>
</dbReference>
<evidence type="ECO:0000259" key="9">
    <source>
        <dbReference type="PROSITE" id="PS50862"/>
    </source>
</evidence>
<evidence type="ECO:0000313" key="10">
    <source>
        <dbReference type="EMBL" id="STO57228.1"/>
    </source>
</evidence>
<comment type="subunit">
    <text evidence="8">Homodimer.</text>
</comment>
<dbReference type="EC" id="6.1.1.22" evidence="8"/>
<comment type="catalytic activity">
    <reaction evidence="8">
        <text>tRNA(Asn) + L-asparagine + ATP = L-asparaginyl-tRNA(Asn) + AMP + diphosphate + H(+)</text>
        <dbReference type="Rhea" id="RHEA:11180"/>
        <dbReference type="Rhea" id="RHEA-COMP:9659"/>
        <dbReference type="Rhea" id="RHEA-COMP:9674"/>
        <dbReference type="ChEBI" id="CHEBI:15378"/>
        <dbReference type="ChEBI" id="CHEBI:30616"/>
        <dbReference type="ChEBI" id="CHEBI:33019"/>
        <dbReference type="ChEBI" id="CHEBI:58048"/>
        <dbReference type="ChEBI" id="CHEBI:78442"/>
        <dbReference type="ChEBI" id="CHEBI:78515"/>
        <dbReference type="ChEBI" id="CHEBI:456215"/>
        <dbReference type="EC" id="6.1.1.22"/>
    </reaction>
</comment>
<dbReference type="EMBL" id="UGHD01000002">
    <property type="protein sequence ID" value="STO57228.1"/>
    <property type="molecule type" value="Genomic_DNA"/>
</dbReference>
<comment type="subcellular location">
    <subcellularLocation>
        <location evidence="8">Cytoplasm</location>
    </subcellularLocation>
</comment>
<protein>
    <recommendedName>
        <fullName evidence="8">Asparagine--tRNA ligase</fullName>
        <ecNumber evidence="8">6.1.1.22</ecNumber>
    </recommendedName>
    <alternativeName>
        <fullName evidence="8">Asparaginyl-tRNA synthetase</fullName>
        <shortName evidence="8">AsnRS</shortName>
    </alternativeName>
</protein>
<sequence>MQIMNYVPVADVLHGKAAVDTEVTVRGWIRTRRDSKAGISFLAIYDGSCFDPIQAVVPNELNNYQEEVLRLTTGCSVEVTGKVVESPGQGQAYELQATDVKVVGWVEDAETYPMAKTRHSIEYLREVAHLRPRTNVIGAVARVRNCLAQAIHRFYHENGYYWVSAPLITASDAEGAGEMFRVSTLDMENLPRTEKGDVDYSEDFFGKETFLTVSGQLNAEAYACALSKVYTFGPTFRAENSNTSRHLAEFWMVEPEVAFAELDDVAKLAEDMLKYVFKAVLEERRDDMEFFAQRIDKDVISRLEKFVESDFAQVDYTDAIDILLKSGKKFEFPVEWGIDLASEHERYLAEEHFKAPVIVKNYPKDIKAFYMRLNDDGKTVAAMDVLAPGIGEIIGGSQREERLDILDARMREIGIDPEHMDWYRDLRRYGTVPHAGFGLGFERLVSYVTGMGNVRDVIPFPRTPRSANF</sequence>
<keyword evidence="4 8" id="KW-0547">Nucleotide-binding</keyword>
<dbReference type="GO" id="GO:0005737">
    <property type="term" value="C:cytoplasm"/>
    <property type="evidence" value="ECO:0007669"/>
    <property type="project" value="UniProtKB-SubCell"/>
</dbReference>
<dbReference type="SUPFAM" id="SSF50249">
    <property type="entry name" value="Nucleic acid-binding proteins"/>
    <property type="match status" value="1"/>
</dbReference>
<evidence type="ECO:0000256" key="6">
    <source>
        <dbReference type="ARBA" id="ARBA00022917"/>
    </source>
</evidence>
<accession>A0A377HLW2</accession>
<dbReference type="PRINTS" id="PR01042">
    <property type="entry name" value="TRNASYNTHASP"/>
</dbReference>